<comment type="subunit">
    <text evidence="5">The basic unit is a heterodimer which dimerizes to form tetramers. The heterotetramers trimerize; 6 large subunits form a core ring with 6 small subunits projecting outwards.</text>
</comment>
<dbReference type="PANTHER" id="PTHR39330">
    <property type="entry name" value="ETHANOLAMINE AMMONIA-LYASE LIGHT CHAIN"/>
    <property type="match status" value="1"/>
</dbReference>
<proteinExistence type="inferred from homology"/>
<dbReference type="Gene3D" id="1.10.30.40">
    <property type="entry name" value="Ethanolamine ammonia-lyase light chain (EutC), N-terminal domain"/>
    <property type="match status" value="1"/>
</dbReference>
<dbReference type="InterPro" id="IPR042251">
    <property type="entry name" value="EutC_C"/>
</dbReference>
<comment type="caution">
    <text evidence="6">The sequence shown here is derived from an EMBL/GenBank/DDBJ whole genome shotgun (WGS) entry which is preliminary data.</text>
</comment>
<gene>
    <name evidence="5" type="primary">eutC</name>
    <name evidence="6" type="ORF">G8770_09855</name>
</gene>
<dbReference type="Pfam" id="PF05985">
    <property type="entry name" value="EutC"/>
    <property type="match status" value="1"/>
</dbReference>
<dbReference type="GO" id="GO:0031471">
    <property type="term" value="C:ethanolamine degradation polyhedral organelle"/>
    <property type="evidence" value="ECO:0007669"/>
    <property type="project" value="UniProtKB-UniRule"/>
</dbReference>
<dbReference type="Proteomes" id="UP000787472">
    <property type="component" value="Unassembled WGS sequence"/>
</dbReference>
<keyword evidence="1 5" id="KW-0846">Cobalamin</keyword>
<keyword evidence="3 5" id="KW-0170">Cobalt</keyword>
<dbReference type="InterPro" id="IPR009246">
    <property type="entry name" value="EutC"/>
</dbReference>
<evidence type="ECO:0000256" key="2">
    <source>
        <dbReference type="ARBA" id="ARBA00023239"/>
    </source>
</evidence>
<comment type="subcellular location">
    <subcellularLocation>
        <location evidence="5">Bacterial microcompartment</location>
    </subcellularLocation>
</comment>
<comment type="similarity">
    <text evidence="5">Belongs to the EutC family.</text>
</comment>
<dbReference type="NCBIfam" id="NF003971">
    <property type="entry name" value="PRK05465.1"/>
    <property type="match status" value="1"/>
</dbReference>
<dbReference type="Gene3D" id="3.40.50.11240">
    <property type="entry name" value="Ethanolamine ammonia-lyase light chain (EutC)"/>
    <property type="match status" value="1"/>
</dbReference>
<dbReference type="HAMAP" id="MF_00601">
    <property type="entry name" value="EutC"/>
    <property type="match status" value="1"/>
</dbReference>
<evidence type="ECO:0000313" key="6">
    <source>
        <dbReference type="EMBL" id="NHO65845.1"/>
    </source>
</evidence>
<comment type="cofactor">
    <cofactor evidence="5">
        <name>adenosylcob(III)alamin</name>
        <dbReference type="ChEBI" id="CHEBI:18408"/>
    </cofactor>
    <text evidence="5">Binds between the large and small subunits.</text>
</comment>
<dbReference type="GO" id="GO:0009350">
    <property type="term" value="C:ethanolamine ammonia-lyase complex"/>
    <property type="evidence" value="ECO:0007669"/>
    <property type="project" value="UniProtKB-UniRule"/>
</dbReference>
<evidence type="ECO:0000313" key="7">
    <source>
        <dbReference type="Proteomes" id="UP000787472"/>
    </source>
</evidence>
<dbReference type="InterPro" id="IPR042255">
    <property type="entry name" value="EutC_N"/>
</dbReference>
<feature type="binding site" evidence="5">
    <location>
        <position position="195"/>
    </location>
    <ligand>
        <name>adenosylcob(III)alamin</name>
        <dbReference type="ChEBI" id="CHEBI:18408"/>
    </ligand>
</feature>
<evidence type="ECO:0000256" key="3">
    <source>
        <dbReference type="ARBA" id="ARBA00023285"/>
    </source>
</evidence>
<comment type="function">
    <text evidence="5">Catalyzes the deamination of various vicinal amino-alcohols to oxo compounds. Allows this organism to utilize ethanolamine as the sole source of nitrogen and carbon in the presence of external vitamin B12.</text>
</comment>
<sequence>MATDMTSDPMHGAVTDNAWQPLRSFTAARIGLGRAGTSLPTQRLQEFQLAHARAQDAVHQPLDVESLTQKLAQLPWPSQPTPLRLHSDAPDRGTYLQRPDLGRRLHTTSQQRLSQYLATGAAPIDLTIVLADGLSALAIEKNALPFLQQLLPALQQSASPWQLAPLCIVEQGRVAIGDHVGESLAAHCVLVLIGERPGLSSPDSMGLYLTWQPQRGLTDATRNCISNIRSAGLTPQEASRKALYLLTEARRRQLSGVQLKERSDQDNLEYASGDNNFLIPSG</sequence>
<evidence type="ECO:0000256" key="4">
    <source>
        <dbReference type="ARBA" id="ARBA00024446"/>
    </source>
</evidence>
<dbReference type="GO" id="GO:0006520">
    <property type="term" value="P:amino acid metabolic process"/>
    <property type="evidence" value="ECO:0007669"/>
    <property type="project" value="InterPro"/>
</dbReference>
<keyword evidence="4 5" id="KW-1283">Bacterial microcompartment</keyword>
<evidence type="ECO:0000256" key="5">
    <source>
        <dbReference type="HAMAP-Rule" id="MF_00601"/>
    </source>
</evidence>
<name>A0A9E5JVV9_9GAMM</name>
<feature type="binding site" evidence="5">
    <location>
        <position position="224"/>
    </location>
    <ligand>
        <name>adenosylcob(III)alamin</name>
        <dbReference type="ChEBI" id="CHEBI:18408"/>
    </ligand>
</feature>
<reference evidence="6" key="1">
    <citation type="submission" date="2020-03" db="EMBL/GenBank/DDBJ databases">
        <authorList>
            <person name="Guo F."/>
        </authorList>
    </citation>
    <scope>NUCLEOTIDE SEQUENCE</scope>
    <source>
        <strain evidence="6">JCM 30134</strain>
    </source>
</reference>
<dbReference type="GO" id="GO:0008851">
    <property type="term" value="F:ethanolamine ammonia-lyase activity"/>
    <property type="evidence" value="ECO:0007669"/>
    <property type="project" value="UniProtKB-UniRule"/>
</dbReference>
<keyword evidence="7" id="KW-1185">Reference proteome</keyword>
<dbReference type="GO" id="GO:0031419">
    <property type="term" value="F:cobalamin binding"/>
    <property type="evidence" value="ECO:0007669"/>
    <property type="project" value="UniProtKB-UniRule"/>
</dbReference>
<dbReference type="AlphaFoldDB" id="A0A9E5JVV9"/>
<dbReference type="GO" id="GO:0046336">
    <property type="term" value="P:ethanolamine catabolic process"/>
    <property type="evidence" value="ECO:0007669"/>
    <property type="project" value="UniProtKB-UniRule"/>
</dbReference>
<accession>A0A9E5JVV9</accession>
<dbReference type="EC" id="4.3.1.7" evidence="5"/>
<comment type="pathway">
    <text evidence="5">Amine and polyamine degradation; ethanolamine degradation.</text>
</comment>
<protein>
    <recommendedName>
        <fullName evidence="5">Ethanolamine ammonia-lyase small subunit</fullName>
        <shortName evidence="5">EAL small subunit</shortName>
        <ecNumber evidence="5">4.3.1.7</ecNumber>
    </recommendedName>
</protein>
<comment type="catalytic activity">
    <reaction evidence="5">
        <text>ethanolamine = acetaldehyde + NH4(+)</text>
        <dbReference type="Rhea" id="RHEA:15313"/>
        <dbReference type="ChEBI" id="CHEBI:15343"/>
        <dbReference type="ChEBI" id="CHEBI:28938"/>
        <dbReference type="ChEBI" id="CHEBI:57603"/>
        <dbReference type="EC" id="4.3.1.7"/>
    </reaction>
</comment>
<keyword evidence="2 5" id="KW-0456">Lyase</keyword>
<dbReference type="EMBL" id="JAAONZ010000006">
    <property type="protein sequence ID" value="NHO65845.1"/>
    <property type="molecule type" value="Genomic_DNA"/>
</dbReference>
<dbReference type="PANTHER" id="PTHR39330:SF1">
    <property type="entry name" value="ETHANOLAMINE AMMONIA-LYASE SMALL SUBUNIT"/>
    <property type="match status" value="1"/>
</dbReference>
<feature type="binding site" evidence="5">
    <location>
        <position position="174"/>
    </location>
    <ligand>
        <name>adenosylcob(III)alamin</name>
        <dbReference type="ChEBI" id="CHEBI:18408"/>
    </ligand>
</feature>
<dbReference type="PIRSF" id="PIRSF018982">
    <property type="entry name" value="EutC"/>
    <property type="match status" value="1"/>
</dbReference>
<dbReference type="RefSeq" id="WP_167185578.1">
    <property type="nucleotide sequence ID" value="NZ_JAAONZ010000006.1"/>
</dbReference>
<organism evidence="6 7">
    <name type="scientific">Pseudomaricurvus hydrocarbonicus</name>
    <dbReference type="NCBI Taxonomy" id="1470433"/>
    <lineage>
        <taxon>Bacteria</taxon>
        <taxon>Pseudomonadati</taxon>
        <taxon>Pseudomonadota</taxon>
        <taxon>Gammaproteobacteria</taxon>
        <taxon>Cellvibrionales</taxon>
        <taxon>Cellvibrionaceae</taxon>
        <taxon>Pseudomaricurvus</taxon>
    </lineage>
</organism>
<evidence type="ECO:0000256" key="1">
    <source>
        <dbReference type="ARBA" id="ARBA00022628"/>
    </source>
</evidence>